<dbReference type="GO" id="GO:0009055">
    <property type="term" value="F:electron transfer activity"/>
    <property type="evidence" value="ECO:0007669"/>
    <property type="project" value="InterPro"/>
</dbReference>
<dbReference type="STRING" id="1548547.BA177_01155"/>
<feature type="compositionally biased region" description="Basic and acidic residues" evidence="5">
    <location>
        <begin position="206"/>
        <end position="216"/>
    </location>
</feature>
<dbReference type="AlphaFoldDB" id="A0A193LC17"/>
<evidence type="ECO:0000259" key="6">
    <source>
        <dbReference type="PROSITE" id="PS51007"/>
    </source>
</evidence>
<reference evidence="7 8" key="1">
    <citation type="submission" date="2016-06" db="EMBL/GenBank/DDBJ databases">
        <title>Complete genome sequence of a deep-branching marine Gamma Proteobacterium Woeseia oceani type strain XK5.</title>
        <authorList>
            <person name="Mu D."/>
            <person name="Du Z."/>
        </authorList>
    </citation>
    <scope>NUCLEOTIDE SEQUENCE [LARGE SCALE GENOMIC DNA]</scope>
    <source>
        <strain evidence="7 8">XK5</strain>
    </source>
</reference>
<keyword evidence="1 4" id="KW-0349">Heme</keyword>
<feature type="compositionally biased region" description="Basic and acidic residues" evidence="5">
    <location>
        <begin position="174"/>
        <end position="193"/>
    </location>
</feature>
<dbReference type="InterPro" id="IPR036909">
    <property type="entry name" value="Cyt_c-like_dom_sf"/>
</dbReference>
<feature type="domain" description="Cytochrome c" evidence="6">
    <location>
        <begin position="67"/>
        <end position="153"/>
    </location>
</feature>
<keyword evidence="8" id="KW-1185">Reference proteome</keyword>
<evidence type="ECO:0000256" key="4">
    <source>
        <dbReference type="PROSITE-ProRule" id="PRU00433"/>
    </source>
</evidence>
<evidence type="ECO:0000256" key="3">
    <source>
        <dbReference type="ARBA" id="ARBA00023004"/>
    </source>
</evidence>
<sequence length="216" mass="22711">MIYLKAAVVWLIVAVVAVFAVSSSGMIEVAANREHSGPVGWILETAREASVERQAASIDVPELDSPDMQLAGINDFDAMCVGCHGGPGKERSSAGRGLNPIAPDLATVATERTAAEIYWATRNGIRMTGMPAWSASHDDQSLWPVVSFISMRLPDLDSAGYAAMLEGATGHGHHSGDSGGHTEGDGESHEHGNGADQANDPAVPATEEHDHSTHEH</sequence>
<keyword evidence="2 4" id="KW-0479">Metal-binding</keyword>
<dbReference type="Gene3D" id="1.10.760.10">
    <property type="entry name" value="Cytochrome c-like domain"/>
    <property type="match status" value="1"/>
</dbReference>
<dbReference type="GO" id="GO:0020037">
    <property type="term" value="F:heme binding"/>
    <property type="evidence" value="ECO:0007669"/>
    <property type="project" value="InterPro"/>
</dbReference>
<evidence type="ECO:0000256" key="1">
    <source>
        <dbReference type="ARBA" id="ARBA00022617"/>
    </source>
</evidence>
<name>A0A193LC17_9GAMM</name>
<dbReference type="OrthoDB" id="9779283at2"/>
<dbReference type="GO" id="GO:0046872">
    <property type="term" value="F:metal ion binding"/>
    <property type="evidence" value="ECO:0007669"/>
    <property type="project" value="UniProtKB-KW"/>
</dbReference>
<gene>
    <name evidence="7" type="ORF">BA177_01155</name>
</gene>
<accession>A0A193LC17</accession>
<organism evidence="7 8">
    <name type="scientific">Woeseia oceani</name>
    <dbReference type="NCBI Taxonomy" id="1548547"/>
    <lineage>
        <taxon>Bacteria</taxon>
        <taxon>Pseudomonadati</taxon>
        <taxon>Pseudomonadota</taxon>
        <taxon>Gammaproteobacteria</taxon>
        <taxon>Woeseiales</taxon>
        <taxon>Woeseiaceae</taxon>
        <taxon>Woeseia</taxon>
    </lineage>
</organism>
<keyword evidence="3 4" id="KW-0408">Iron</keyword>
<evidence type="ECO:0000313" key="7">
    <source>
        <dbReference type="EMBL" id="ANO50013.1"/>
    </source>
</evidence>
<dbReference type="Pfam" id="PF13442">
    <property type="entry name" value="Cytochrome_CBB3"/>
    <property type="match status" value="1"/>
</dbReference>
<evidence type="ECO:0000256" key="5">
    <source>
        <dbReference type="SAM" id="MobiDB-lite"/>
    </source>
</evidence>
<dbReference type="SUPFAM" id="SSF46626">
    <property type="entry name" value="Cytochrome c"/>
    <property type="match status" value="1"/>
</dbReference>
<dbReference type="Proteomes" id="UP000092695">
    <property type="component" value="Chromosome"/>
</dbReference>
<feature type="region of interest" description="Disordered" evidence="5">
    <location>
        <begin position="167"/>
        <end position="216"/>
    </location>
</feature>
<dbReference type="EMBL" id="CP016268">
    <property type="protein sequence ID" value="ANO50013.1"/>
    <property type="molecule type" value="Genomic_DNA"/>
</dbReference>
<protein>
    <recommendedName>
        <fullName evidence="6">Cytochrome c domain-containing protein</fullName>
    </recommendedName>
</protein>
<evidence type="ECO:0000313" key="8">
    <source>
        <dbReference type="Proteomes" id="UP000092695"/>
    </source>
</evidence>
<dbReference type="RefSeq" id="WP_068612002.1">
    <property type="nucleotide sequence ID" value="NZ_CP016268.1"/>
</dbReference>
<proteinExistence type="predicted"/>
<dbReference type="InterPro" id="IPR009056">
    <property type="entry name" value="Cyt_c-like_dom"/>
</dbReference>
<dbReference type="PROSITE" id="PS51007">
    <property type="entry name" value="CYTC"/>
    <property type="match status" value="1"/>
</dbReference>
<dbReference type="KEGG" id="woc:BA177_01155"/>
<evidence type="ECO:0000256" key="2">
    <source>
        <dbReference type="ARBA" id="ARBA00022723"/>
    </source>
</evidence>